<dbReference type="STRING" id="1033810.HLPCO_001046"/>
<reference evidence="1 2" key="1">
    <citation type="journal article" date="2011" name="J. Bacteriol.">
        <title>Genome sequence of Haloplasma contractile, an unusual contractile bacterium from a deep-sea anoxic brine lake.</title>
        <authorList>
            <person name="Antunes A."/>
            <person name="Alam I."/>
            <person name="El Dorry H."/>
            <person name="Siam R."/>
            <person name="Robertson A."/>
            <person name="Bajic V.B."/>
            <person name="Stingl U."/>
        </authorList>
    </citation>
    <scope>NUCLEOTIDE SEQUENCE [LARGE SCALE GENOMIC DNA]</scope>
    <source>
        <strain evidence="1 2">SSD-17B</strain>
    </source>
</reference>
<organism evidence="1 2">
    <name type="scientific">Haloplasma contractile SSD-17B</name>
    <dbReference type="NCBI Taxonomy" id="1033810"/>
    <lineage>
        <taxon>Bacteria</taxon>
        <taxon>Bacillati</taxon>
        <taxon>Mycoplasmatota</taxon>
        <taxon>Mollicutes</taxon>
        <taxon>Haloplasmatales</taxon>
        <taxon>Haloplasmataceae</taxon>
        <taxon>Haloplasma</taxon>
    </lineage>
</organism>
<protein>
    <submittedName>
        <fullName evidence="1">Uncharacterized protein</fullName>
    </submittedName>
</protein>
<dbReference type="EMBL" id="AFNU02000003">
    <property type="protein sequence ID" value="ERJ12706.1"/>
    <property type="molecule type" value="Genomic_DNA"/>
</dbReference>
<comment type="caution">
    <text evidence="1">The sequence shown here is derived from an EMBL/GenBank/DDBJ whole genome shotgun (WGS) entry which is preliminary data.</text>
</comment>
<name>F7PVX0_9MOLU</name>
<evidence type="ECO:0000313" key="1">
    <source>
        <dbReference type="EMBL" id="ERJ12706.1"/>
    </source>
</evidence>
<dbReference type="AlphaFoldDB" id="F7PVX0"/>
<dbReference type="InParanoid" id="F7PVX0"/>
<dbReference type="Proteomes" id="UP000005707">
    <property type="component" value="Unassembled WGS sequence"/>
</dbReference>
<gene>
    <name evidence="1" type="ORF">HLPCO_001046</name>
</gene>
<reference evidence="1 2" key="2">
    <citation type="journal article" date="2013" name="PLoS ONE">
        <title>INDIGO - INtegrated Data Warehouse of MIcrobial GenOmes with Examples from the Red Sea Extremophiles.</title>
        <authorList>
            <person name="Alam I."/>
            <person name="Antunes A."/>
            <person name="Kamau A.A."/>
            <person name="Ba Alawi W."/>
            <person name="Kalkatawi M."/>
            <person name="Stingl U."/>
            <person name="Bajic V.B."/>
        </authorList>
    </citation>
    <scope>NUCLEOTIDE SEQUENCE [LARGE SCALE GENOMIC DNA]</scope>
    <source>
        <strain evidence="1 2">SSD-17B</strain>
    </source>
</reference>
<dbReference type="RefSeq" id="WP_008825884.1">
    <property type="nucleotide sequence ID" value="NZ_AFNU02000003.1"/>
</dbReference>
<evidence type="ECO:0000313" key="2">
    <source>
        <dbReference type="Proteomes" id="UP000005707"/>
    </source>
</evidence>
<sequence>MMVGHEIKIIEAHTAEDFESKVNTWKKGNPTSEILEIKYNVVAITENTFLYSGLISYKDGQYD</sequence>
<accession>F7PVX0</accession>
<proteinExistence type="predicted"/>
<keyword evidence="2" id="KW-1185">Reference proteome</keyword>